<gene>
    <name evidence="1" type="ORF">FRZ06_06275</name>
</gene>
<sequence length="352" mass="39921">MFKVLIVDDEKSMRITLSEFLRPEGYEIDTAVDANQAFQMMDEINYDIIVTDIIMPRITGIELLERIRKKSQTVQIIIMTGEPTVDTAVKAVQSGANDYLTKPIKKENFISAIRHAEKVKRLIDEKEELERQNLKYQRGLEHIVEEKTNALKAAMQGIISLLSSVVEARDPYTAGHQRRVGNLSAEIGRKMMLDEKAIEEIRMIGYIHDIGKIAIPAEILSKPGSLTELELLMVKTHSDSGYEMLMKVDLPINIAQTIRQHHERCDGTGYPRGLSGSEISMEAQILMVADVVEAMMSHRPYRPALGLEKALNEIRTNGGRYYNSEVVSACLSLFEEDHYKIDDSEHEIDFKL</sequence>
<reference evidence="1" key="1">
    <citation type="submission" date="2019-08" db="EMBL/GenBank/DDBJ databases">
        <title>Genome sequence of Clostridiales bacterium MT110.</title>
        <authorList>
            <person name="Cao J."/>
        </authorList>
    </citation>
    <scope>NUCLEOTIDE SEQUENCE</scope>
    <source>
        <strain evidence="1">MT110</strain>
    </source>
</reference>
<organism evidence="1 2">
    <name type="scientific">Anoxybacterium hadale</name>
    <dbReference type="NCBI Taxonomy" id="3408580"/>
    <lineage>
        <taxon>Bacteria</taxon>
        <taxon>Bacillati</taxon>
        <taxon>Bacillota</taxon>
        <taxon>Clostridia</taxon>
        <taxon>Peptostreptococcales</taxon>
        <taxon>Anaerovoracaceae</taxon>
        <taxon>Anoxybacterium</taxon>
    </lineage>
</organism>
<accession>A0ACD1A934</accession>
<name>A0ACD1A934_9FIRM</name>
<dbReference type="Proteomes" id="UP000594014">
    <property type="component" value="Chromosome"/>
</dbReference>
<keyword evidence="2" id="KW-1185">Reference proteome</keyword>
<protein>
    <submittedName>
        <fullName evidence="1">Response regulator</fullName>
    </submittedName>
</protein>
<proteinExistence type="predicted"/>
<dbReference type="EMBL" id="CP042469">
    <property type="protein sequence ID" value="QOX62973.1"/>
    <property type="molecule type" value="Genomic_DNA"/>
</dbReference>
<evidence type="ECO:0000313" key="1">
    <source>
        <dbReference type="EMBL" id="QOX62973.1"/>
    </source>
</evidence>
<evidence type="ECO:0000313" key="2">
    <source>
        <dbReference type="Proteomes" id="UP000594014"/>
    </source>
</evidence>